<comment type="subcellular location">
    <subcellularLocation>
        <location evidence="1">Golgi apparatus membrane</location>
        <topology evidence="1">Single-pass type II membrane protein</topology>
    </subcellularLocation>
</comment>
<keyword evidence="9" id="KW-0333">Golgi apparatus</keyword>
<name>A0A8C4WUB9_EPTBU</name>
<evidence type="ECO:0000256" key="11">
    <source>
        <dbReference type="ARBA" id="ARBA00023157"/>
    </source>
</evidence>
<evidence type="ECO:0000256" key="1">
    <source>
        <dbReference type="ARBA" id="ARBA00004323"/>
    </source>
</evidence>
<keyword evidence="8 12" id="KW-1133">Transmembrane helix</keyword>
<dbReference type="GO" id="GO:1901137">
    <property type="term" value="P:carbohydrate derivative biosynthetic process"/>
    <property type="evidence" value="ECO:0007669"/>
    <property type="project" value="UniProtKB-ARBA"/>
</dbReference>
<evidence type="ECO:0000256" key="6">
    <source>
        <dbReference type="ARBA" id="ARBA00022692"/>
    </source>
</evidence>
<reference evidence="14" key="1">
    <citation type="submission" date="2025-08" db="UniProtKB">
        <authorList>
            <consortium name="Ensembl"/>
        </authorList>
    </citation>
    <scope>IDENTIFICATION</scope>
</reference>
<evidence type="ECO:0000256" key="7">
    <source>
        <dbReference type="ARBA" id="ARBA00022968"/>
    </source>
</evidence>
<keyword evidence="7" id="KW-0735">Signal-anchor</keyword>
<evidence type="ECO:0000256" key="8">
    <source>
        <dbReference type="ARBA" id="ARBA00022989"/>
    </source>
</evidence>
<dbReference type="PANTHER" id="PTHR15046:SF3">
    <property type="entry name" value="BETA-1,4 N-ACETYLGALACTOSAMINYLTRANSFERASE 2-LIKE"/>
    <property type="match status" value="1"/>
</dbReference>
<dbReference type="PIRSF" id="PIRSF000474">
    <property type="entry name" value="GM2_GD2_synthase"/>
    <property type="match status" value="1"/>
</dbReference>
<dbReference type="InterPro" id="IPR029044">
    <property type="entry name" value="Nucleotide-diphossugar_trans"/>
</dbReference>
<evidence type="ECO:0000256" key="4">
    <source>
        <dbReference type="ARBA" id="ARBA00022676"/>
    </source>
</evidence>
<dbReference type="Ensembl" id="ENSEBUT00000011816.1">
    <property type="protein sequence ID" value="ENSEBUP00000011250.1"/>
    <property type="gene ID" value="ENSEBUG00000007227.1"/>
</dbReference>
<dbReference type="AlphaFoldDB" id="A0A8C4WUB9"/>
<dbReference type="GO" id="GO:0016758">
    <property type="term" value="F:hexosyltransferase activity"/>
    <property type="evidence" value="ECO:0007669"/>
    <property type="project" value="InterPro"/>
</dbReference>
<evidence type="ECO:0000256" key="5">
    <source>
        <dbReference type="ARBA" id="ARBA00022679"/>
    </source>
</evidence>
<evidence type="ECO:0000256" key="12">
    <source>
        <dbReference type="SAM" id="Phobius"/>
    </source>
</evidence>
<comment type="similarity">
    <text evidence="2">Belongs to the glycosyltransferase 2 family.</text>
</comment>
<reference evidence="14" key="2">
    <citation type="submission" date="2025-09" db="UniProtKB">
        <authorList>
            <consortium name="Ensembl"/>
        </authorList>
    </citation>
    <scope>IDENTIFICATION</scope>
</reference>
<accession>A0A8C4WUB9</accession>
<proteinExistence type="inferred from homology"/>
<dbReference type="GeneTree" id="ENSGT00390000006679"/>
<keyword evidence="6 12" id="KW-0812">Transmembrane</keyword>
<keyword evidence="11" id="KW-1015">Disulfide bond</keyword>
<feature type="domain" description="Glycosyltransferase 2-like" evidence="13">
    <location>
        <begin position="255"/>
        <end position="363"/>
    </location>
</feature>
<evidence type="ECO:0000313" key="15">
    <source>
        <dbReference type="Proteomes" id="UP000694388"/>
    </source>
</evidence>
<comment type="subunit">
    <text evidence="3">Homodimer; disulfide-linked.</text>
</comment>
<organism evidence="14 15">
    <name type="scientific">Eptatretus burgeri</name>
    <name type="common">Inshore hagfish</name>
    <dbReference type="NCBI Taxonomy" id="7764"/>
    <lineage>
        <taxon>Eukaryota</taxon>
        <taxon>Metazoa</taxon>
        <taxon>Chordata</taxon>
        <taxon>Craniata</taxon>
        <taxon>Vertebrata</taxon>
        <taxon>Cyclostomata</taxon>
        <taxon>Myxini</taxon>
        <taxon>Myxiniformes</taxon>
        <taxon>Myxinidae</taxon>
        <taxon>Eptatretinae</taxon>
        <taxon>Eptatretus</taxon>
    </lineage>
</organism>
<dbReference type="InterPro" id="IPR011143">
    <property type="entry name" value="GM2_synthase"/>
</dbReference>
<dbReference type="Gene3D" id="3.90.550.10">
    <property type="entry name" value="Spore Coat Polysaccharide Biosynthesis Protein SpsA, Chain A"/>
    <property type="match status" value="1"/>
</dbReference>
<evidence type="ECO:0000256" key="2">
    <source>
        <dbReference type="ARBA" id="ARBA00006739"/>
    </source>
</evidence>
<evidence type="ECO:0000259" key="13">
    <source>
        <dbReference type="Pfam" id="PF00535"/>
    </source>
</evidence>
<dbReference type="OMA" id="RSAHTQF"/>
<keyword evidence="15" id="KW-1185">Reference proteome</keyword>
<dbReference type="GO" id="GO:0000139">
    <property type="term" value="C:Golgi membrane"/>
    <property type="evidence" value="ECO:0007669"/>
    <property type="project" value="UniProtKB-SubCell"/>
</dbReference>
<evidence type="ECO:0000313" key="14">
    <source>
        <dbReference type="Ensembl" id="ENSEBUP00000011250.1"/>
    </source>
</evidence>
<evidence type="ECO:0000256" key="9">
    <source>
        <dbReference type="ARBA" id="ARBA00023034"/>
    </source>
</evidence>
<dbReference type="SUPFAM" id="SSF53448">
    <property type="entry name" value="Nucleotide-diphospho-sugar transferases"/>
    <property type="match status" value="1"/>
</dbReference>
<dbReference type="CDD" id="cd00761">
    <property type="entry name" value="Glyco_tranf_GTA_type"/>
    <property type="match status" value="1"/>
</dbReference>
<keyword evidence="5" id="KW-0808">Transferase</keyword>
<sequence>MLLLNNQIFFPCMTILILITVMLLFSGITSRGLPQQVMDLLSYRKQSGDHYLDEQANFDEPRQSPRDDVMKLLPHGNSCNCQGKPERHPLADDKDAWNRREHEYQQHVARFSMPENKLVISQANFPLSYPTQGVRVHPLGTILIPGLTFQKQTTDLHKVMLSCQHGTLNTAMEIGDVQTEGLGTKCLNITSRNPMALNIQMKSISYTNTHYLLGDAEHVTLEYGGQIAEFLIKVQHPQLPRLYDSGTGNVSELVTIITKTFIRYEKVRNLITSIRKFYPDIRIVVADDSEPWQNITGWKVDHYKMPFGVGWFAGRNLAVSQVATKYLLWVDDDFVFTTDTKLEEFLTVLEGTTLDMVGGSVTGNTFQRRLHIFPETEGGFCVKRLGGSYHKVPGFPRCVITDLVINFFMAKTERVRTVGFDPRLSRIAHTEFFIDGLGHLQIASCDYVKIGHSRNLQDSTLQKQYNSFREVHNNPGFKTQALKNLAFKNRLTCMAW</sequence>
<feature type="transmembrane region" description="Helical" evidence="12">
    <location>
        <begin position="6"/>
        <end position="28"/>
    </location>
</feature>
<dbReference type="InterPro" id="IPR001173">
    <property type="entry name" value="Glyco_trans_2-like"/>
</dbReference>
<evidence type="ECO:0000256" key="3">
    <source>
        <dbReference type="ARBA" id="ARBA00011748"/>
    </source>
</evidence>
<keyword evidence="4" id="KW-0328">Glycosyltransferase</keyword>
<evidence type="ECO:0000256" key="10">
    <source>
        <dbReference type="ARBA" id="ARBA00023136"/>
    </source>
</evidence>
<dbReference type="PANTHER" id="PTHR15046">
    <property type="entry name" value="GLYCO_TRANS_2-LIKE DOMAIN-CONTAINING PROTEIN"/>
    <property type="match status" value="1"/>
</dbReference>
<dbReference type="Proteomes" id="UP000694388">
    <property type="component" value="Unplaced"/>
</dbReference>
<dbReference type="Pfam" id="PF00535">
    <property type="entry name" value="Glycos_transf_2"/>
    <property type="match status" value="1"/>
</dbReference>
<keyword evidence="10 12" id="KW-0472">Membrane</keyword>
<protein>
    <recommendedName>
        <fullName evidence="13">Glycosyltransferase 2-like domain-containing protein</fullName>
    </recommendedName>
</protein>